<dbReference type="SMART" id="SM00028">
    <property type="entry name" value="TPR"/>
    <property type="match status" value="2"/>
</dbReference>
<protein>
    <submittedName>
        <fullName evidence="3">Tetratricopeptide repeat protein 28</fullName>
    </submittedName>
</protein>
<dbReference type="InterPro" id="IPR019734">
    <property type="entry name" value="TPR_rpt"/>
</dbReference>
<evidence type="ECO:0000256" key="2">
    <source>
        <dbReference type="ARBA" id="ARBA00022803"/>
    </source>
</evidence>
<dbReference type="AlphaFoldDB" id="A0A5A9N2I9"/>
<proteinExistence type="predicted"/>
<evidence type="ECO:0000313" key="3">
    <source>
        <dbReference type="EMBL" id="KAA0704264.1"/>
    </source>
</evidence>
<keyword evidence="1" id="KW-0677">Repeat</keyword>
<comment type="caution">
    <text evidence="3">The sequence shown here is derived from an EMBL/GenBank/DDBJ whole genome shotgun (WGS) entry which is preliminary data.</text>
</comment>
<gene>
    <name evidence="3" type="ORF">E1301_Tti000094</name>
</gene>
<dbReference type="SUPFAM" id="SSF48452">
    <property type="entry name" value="TPR-like"/>
    <property type="match status" value="1"/>
</dbReference>
<dbReference type="GO" id="GO:0051879">
    <property type="term" value="F:Hsp90 protein binding"/>
    <property type="evidence" value="ECO:0007669"/>
    <property type="project" value="TreeGrafter"/>
</dbReference>
<dbReference type="InterPro" id="IPR011990">
    <property type="entry name" value="TPR-like_helical_dom_sf"/>
</dbReference>
<evidence type="ECO:0000313" key="4">
    <source>
        <dbReference type="Proteomes" id="UP000324632"/>
    </source>
</evidence>
<name>A0A5A9N2I9_9TELE</name>
<keyword evidence="2" id="KW-0802">TPR repeat</keyword>
<organism evidence="3 4">
    <name type="scientific">Triplophysa tibetana</name>
    <dbReference type="NCBI Taxonomy" id="1572043"/>
    <lineage>
        <taxon>Eukaryota</taxon>
        <taxon>Metazoa</taxon>
        <taxon>Chordata</taxon>
        <taxon>Craniata</taxon>
        <taxon>Vertebrata</taxon>
        <taxon>Euteleostomi</taxon>
        <taxon>Actinopterygii</taxon>
        <taxon>Neopterygii</taxon>
        <taxon>Teleostei</taxon>
        <taxon>Ostariophysi</taxon>
        <taxon>Cypriniformes</taxon>
        <taxon>Nemacheilidae</taxon>
        <taxon>Triplophysa</taxon>
    </lineage>
</organism>
<sequence length="326" mass="36089">MLSKVGSRCHPGNIYCGRSQQITLWCCQASRCWGAPVFSPKSDWKNAESSLSDGGRGDGVEFGLFGPRALGRAVHAAAEGQSLSKAEFMGKVRQSNEACQMGDFQTAVKLYGEALRADPQNCILYSNRSAAHLKLGQYQTALDDAVKARLLNPKWPKRRDLFVGKEKRAEIWVSFSRTKTCEIIFCVRHQDAASERPEREEVLRDRADGLSLYRRDDSQPSREVAANDECAESADECCFISILQTLSTAPLKDAGEMFSVLCVFMSLLSVCVLKMQGSLVIGCVVSSYVIVQRSGGKRHGDDTLRQVMAIFLLWRHSGVTAELDFN</sequence>
<reference evidence="3 4" key="1">
    <citation type="journal article" date="2019" name="Mol. Ecol. Resour.">
        <title>Chromosome-level genome assembly of Triplophysa tibetana, a fish adapted to the harsh high-altitude environment of the Tibetan Plateau.</title>
        <authorList>
            <person name="Yang X."/>
            <person name="Liu H."/>
            <person name="Ma Z."/>
            <person name="Zou Y."/>
            <person name="Zou M."/>
            <person name="Mao Y."/>
            <person name="Li X."/>
            <person name="Wang H."/>
            <person name="Chen T."/>
            <person name="Wang W."/>
            <person name="Yang R."/>
        </authorList>
    </citation>
    <scope>NUCLEOTIDE SEQUENCE [LARGE SCALE GENOMIC DNA]</scope>
    <source>
        <strain evidence="3">TTIB1903HZAU</strain>
        <tissue evidence="3">Muscle</tissue>
    </source>
</reference>
<dbReference type="PANTHER" id="PTHR22904:SF523">
    <property type="entry name" value="STRESS-INDUCED-PHOSPHOPROTEIN 1"/>
    <property type="match status" value="1"/>
</dbReference>
<keyword evidence="4" id="KW-1185">Reference proteome</keyword>
<dbReference type="Proteomes" id="UP000324632">
    <property type="component" value="Chromosome 23"/>
</dbReference>
<dbReference type="EMBL" id="SOYY01000023">
    <property type="protein sequence ID" value="KAA0704264.1"/>
    <property type="molecule type" value="Genomic_DNA"/>
</dbReference>
<dbReference type="PANTHER" id="PTHR22904">
    <property type="entry name" value="TPR REPEAT CONTAINING PROTEIN"/>
    <property type="match status" value="1"/>
</dbReference>
<evidence type="ECO:0000256" key="1">
    <source>
        <dbReference type="ARBA" id="ARBA00022737"/>
    </source>
</evidence>
<accession>A0A5A9N2I9</accession>
<dbReference type="Gene3D" id="1.25.40.10">
    <property type="entry name" value="Tetratricopeptide repeat domain"/>
    <property type="match status" value="1"/>
</dbReference>